<accession>A0A2N7W7H0</accession>
<dbReference type="RefSeq" id="WP_102609724.1">
    <property type="nucleotide sequence ID" value="NZ_CADIKD010000010.1"/>
</dbReference>
<dbReference type="SUPFAM" id="SSF51182">
    <property type="entry name" value="RmlC-like cupins"/>
    <property type="match status" value="1"/>
</dbReference>
<dbReference type="InterPro" id="IPR011051">
    <property type="entry name" value="RmlC_Cupin_sf"/>
</dbReference>
<sequence>MAEINAKEAARQGVGTIVNLRDKLALVSDRWTPRVVAQMNDYQFKIVKVQGDFVWHSHADTDETFFVVEGELRIDLHSGPVHLRAGDLYVVPRGVEHKPYAEREASLMLIEPCGVLNTGEERNERTQPNDVWI</sequence>
<dbReference type="InterPro" id="IPR052044">
    <property type="entry name" value="PKS_Associated_Protein"/>
</dbReference>
<proteinExistence type="predicted"/>
<dbReference type="AlphaFoldDB" id="A0A2N7W7H0"/>
<dbReference type="InterPro" id="IPR013096">
    <property type="entry name" value="Cupin_2"/>
</dbReference>
<dbReference type="Proteomes" id="UP000235347">
    <property type="component" value="Unassembled WGS sequence"/>
</dbReference>
<dbReference type="Pfam" id="PF07883">
    <property type="entry name" value="Cupin_2"/>
    <property type="match status" value="1"/>
</dbReference>
<dbReference type="EMBL" id="PNYB01000007">
    <property type="protein sequence ID" value="PMS25334.1"/>
    <property type="molecule type" value="Genomic_DNA"/>
</dbReference>
<evidence type="ECO:0000313" key="3">
    <source>
        <dbReference type="Proteomes" id="UP000235347"/>
    </source>
</evidence>
<gene>
    <name evidence="2" type="ORF">C0Z19_10320</name>
</gene>
<keyword evidence="3" id="KW-1185">Reference proteome</keyword>
<organism evidence="2 3">
    <name type="scientific">Trinickia soli</name>
    <dbReference type="NCBI Taxonomy" id="380675"/>
    <lineage>
        <taxon>Bacteria</taxon>
        <taxon>Pseudomonadati</taxon>
        <taxon>Pseudomonadota</taxon>
        <taxon>Betaproteobacteria</taxon>
        <taxon>Burkholderiales</taxon>
        <taxon>Burkholderiaceae</taxon>
        <taxon>Trinickia</taxon>
    </lineage>
</organism>
<name>A0A2N7W7H0_9BURK</name>
<evidence type="ECO:0000259" key="1">
    <source>
        <dbReference type="Pfam" id="PF07883"/>
    </source>
</evidence>
<comment type="caution">
    <text evidence="2">The sequence shown here is derived from an EMBL/GenBank/DDBJ whole genome shotgun (WGS) entry which is preliminary data.</text>
</comment>
<feature type="domain" description="Cupin type-2" evidence="1">
    <location>
        <begin position="47"/>
        <end position="109"/>
    </location>
</feature>
<evidence type="ECO:0000313" key="2">
    <source>
        <dbReference type="EMBL" id="PMS25334.1"/>
    </source>
</evidence>
<dbReference type="PANTHER" id="PTHR36114">
    <property type="entry name" value="16.7 KDA PROTEIN IN WHIE LOCUS"/>
    <property type="match status" value="1"/>
</dbReference>
<reference evidence="2 3" key="1">
    <citation type="submission" date="2018-01" db="EMBL/GenBank/DDBJ databases">
        <title>Whole genome analyses suggest that Burkholderia sensu lato contains two further novel genera in the rhizoxinica-symbiotica group Mycetohabitans gen. nov., and Trinickia gen. nov.: implications for the evolution of diazotrophy and nodulation in the Burkholderiaceae.</title>
        <authorList>
            <person name="Estrada-de los Santos P."/>
            <person name="Palmer M."/>
            <person name="Chavez-Ramirez B."/>
            <person name="Beukes C."/>
            <person name="Steenkamp E.T."/>
            <person name="Hirsch A.M."/>
            <person name="Manyaka P."/>
            <person name="Maluk M."/>
            <person name="Lafos M."/>
            <person name="Crook M."/>
            <person name="Gross E."/>
            <person name="Simon M.F."/>
            <person name="Bueno dos Reis Junior F."/>
            <person name="Poole P.S."/>
            <person name="Venter S.N."/>
            <person name="James E.K."/>
        </authorList>
    </citation>
    <scope>NUCLEOTIDE SEQUENCE [LARGE SCALE GENOMIC DNA]</scope>
    <source>
        <strain evidence="2 3">GP25-8</strain>
    </source>
</reference>
<dbReference type="InterPro" id="IPR014710">
    <property type="entry name" value="RmlC-like_jellyroll"/>
</dbReference>
<protein>
    <submittedName>
        <fullName evidence="2">Cupin</fullName>
    </submittedName>
</protein>
<dbReference type="CDD" id="cd02226">
    <property type="entry name" value="cupin_YdbB-like"/>
    <property type="match status" value="1"/>
</dbReference>
<dbReference type="Gene3D" id="2.60.120.10">
    <property type="entry name" value="Jelly Rolls"/>
    <property type="match status" value="1"/>
</dbReference>
<dbReference type="PANTHER" id="PTHR36114:SF1">
    <property type="entry name" value="16.7 KDA PROTEIN IN WHIE LOCUS"/>
    <property type="match status" value="1"/>
</dbReference>